<organism evidence="5 6">
    <name type="scientific">Halomicronema hongdechloris C2206</name>
    <dbReference type="NCBI Taxonomy" id="1641165"/>
    <lineage>
        <taxon>Bacteria</taxon>
        <taxon>Bacillati</taxon>
        <taxon>Cyanobacteriota</taxon>
        <taxon>Cyanophyceae</taxon>
        <taxon>Nodosilineales</taxon>
        <taxon>Nodosilineaceae</taxon>
        <taxon>Halomicronema</taxon>
    </lineage>
</organism>
<dbReference type="GO" id="GO:0032259">
    <property type="term" value="P:methylation"/>
    <property type="evidence" value="ECO:0007669"/>
    <property type="project" value="UniProtKB-KW"/>
</dbReference>
<evidence type="ECO:0000313" key="6">
    <source>
        <dbReference type="Proteomes" id="UP000191901"/>
    </source>
</evidence>
<evidence type="ECO:0000313" key="5">
    <source>
        <dbReference type="EMBL" id="ASC73421.1"/>
    </source>
</evidence>
<dbReference type="EMBL" id="CP021983">
    <property type="protein sequence ID" value="ASC73421.1"/>
    <property type="molecule type" value="Genomic_DNA"/>
</dbReference>
<protein>
    <recommendedName>
        <fullName evidence="1">site-specific DNA-methyltransferase (adenine-specific)</fullName>
        <ecNumber evidence="1">2.1.1.72</ecNumber>
    </recommendedName>
</protein>
<sequence>MAAGDPSQPLQSQLQGGDSHWPGYYPRFDAAYESLFAALEAVPTAPERASYAITLICRLILLYGLQRRGWLGDDEWYLQNQYGQSQQRGRDRFFHQVLQPLCYQGLLRSPQGRPAPWRSHLRQLPAISLGLFQPSPLEQQYPSLQIPDAAFEPLLEWLGDLPPGEGLPLDLLGQVFEAFVTAQTQGTPTVTAAAVAQHLCDRTLLPLLQQKAETLFPDRFHHWADVLMQADSSLARALLAIPPALVDPACGAGTYLLTAHRQLLSHYAPLVGQLPPEEQPDLLRLHQHISRHIYGIDAWPVAVQLTQLQLHLQRLAATPTPADLQRFPPADTTLFSGNALVGLVQVDSERFEAPAPTLPRQGSLLQPLAAEDYRSILQARHIHLEYYRAQTEPLIAAGDLASQGQANLMWQQLHHINHTAQIRLNQLLLSEFSQHLGIHYQQPDAYGRHQRRVLTTADMDALHPFHWGFHCHDILQKGGFDGILCQPPPGLLRPNLDEFFLAFRPLFQAKGIDRQTLNQLRHTILQHHPDLATAWRDYQGHYSYLRDFIRRSSDFRHATRSLSRRAVPLYRERLFLERCLHLLRPGGYATLLVSEALTKPNAAPLQDWLHHISSNSTWTAITAHTYLLSLQKHPGNQT</sequence>
<evidence type="ECO:0000256" key="3">
    <source>
        <dbReference type="ARBA" id="ARBA00022679"/>
    </source>
</evidence>
<dbReference type="Proteomes" id="UP000191901">
    <property type="component" value="Chromosome"/>
</dbReference>
<dbReference type="AlphaFoldDB" id="A0A1Z3HSX2"/>
<dbReference type="EC" id="2.1.1.72" evidence="1"/>
<proteinExistence type="predicted"/>
<evidence type="ECO:0000256" key="2">
    <source>
        <dbReference type="ARBA" id="ARBA00022603"/>
    </source>
</evidence>
<evidence type="ECO:0000256" key="4">
    <source>
        <dbReference type="ARBA" id="ARBA00047942"/>
    </source>
</evidence>
<keyword evidence="2" id="KW-0489">Methyltransferase</keyword>
<dbReference type="PANTHER" id="PTHR33841">
    <property type="entry name" value="DNA METHYLTRANSFERASE YEEA-RELATED"/>
    <property type="match status" value="1"/>
</dbReference>
<reference evidence="5 6" key="1">
    <citation type="journal article" date="2016" name="Biochim. Biophys. Acta">
        <title>Characterization of red-shifted phycobilisomes isolated from the chlorophyll f-containing cyanobacterium Halomicronema hongdechloris.</title>
        <authorList>
            <person name="Li Y."/>
            <person name="Lin Y."/>
            <person name="Garvey C.J."/>
            <person name="Birch D."/>
            <person name="Corkery R.W."/>
            <person name="Loughlin P.C."/>
            <person name="Scheer H."/>
            <person name="Willows R.D."/>
            <person name="Chen M."/>
        </authorList>
    </citation>
    <scope>NUCLEOTIDE SEQUENCE [LARGE SCALE GENOMIC DNA]</scope>
    <source>
        <strain evidence="5 6">C2206</strain>
    </source>
</reference>
<name>A0A1Z3HSX2_9CYAN</name>
<accession>A0A1Z3HSX2</accession>
<dbReference type="InterPro" id="IPR050953">
    <property type="entry name" value="N4_N6_ade-DNA_methylase"/>
</dbReference>
<dbReference type="REBASE" id="205157">
    <property type="entry name" value="M.HhoC2206ORF43880P"/>
</dbReference>
<dbReference type="InterPro" id="IPR029063">
    <property type="entry name" value="SAM-dependent_MTases_sf"/>
</dbReference>
<comment type="catalytic activity">
    <reaction evidence="4">
        <text>a 2'-deoxyadenosine in DNA + S-adenosyl-L-methionine = an N(6)-methyl-2'-deoxyadenosine in DNA + S-adenosyl-L-homocysteine + H(+)</text>
        <dbReference type="Rhea" id="RHEA:15197"/>
        <dbReference type="Rhea" id="RHEA-COMP:12418"/>
        <dbReference type="Rhea" id="RHEA-COMP:12419"/>
        <dbReference type="ChEBI" id="CHEBI:15378"/>
        <dbReference type="ChEBI" id="CHEBI:57856"/>
        <dbReference type="ChEBI" id="CHEBI:59789"/>
        <dbReference type="ChEBI" id="CHEBI:90615"/>
        <dbReference type="ChEBI" id="CHEBI:90616"/>
        <dbReference type="EC" id="2.1.1.72"/>
    </reaction>
</comment>
<dbReference type="GO" id="GO:0009007">
    <property type="term" value="F:site-specific DNA-methyltransferase (adenine-specific) activity"/>
    <property type="evidence" value="ECO:0007669"/>
    <property type="project" value="UniProtKB-EC"/>
</dbReference>
<dbReference type="RefSeq" id="WP_187329494.1">
    <property type="nucleotide sequence ID" value="NZ_CP021983.2"/>
</dbReference>
<dbReference type="PANTHER" id="PTHR33841:SF1">
    <property type="entry name" value="DNA METHYLTRANSFERASE A"/>
    <property type="match status" value="1"/>
</dbReference>
<dbReference type="KEGG" id="hhg:XM38_043880"/>
<keyword evidence="6" id="KW-1185">Reference proteome</keyword>
<evidence type="ECO:0000256" key="1">
    <source>
        <dbReference type="ARBA" id="ARBA00011900"/>
    </source>
</evidence>
<dbReference type="Gene3D" id="3.40.50.150">
    <property type="entry name" value="Vaccinia Virus protein VP39"/>
    <property type="match status" value="2"/>
</dbReference>
<gene>
    <name evidence="5" type="ORF">XM38_043880</name>
</gene>
<dbReference type="SUPFAM" id="SSF53335">
    <property type="entry name" value="S-adenosyl-L-methionine-dependent methyltransferases"/>
    <property type="match status" value="1"/>
</dbReference>
<keyword evidence="3" id="KW-0808">Transferase</keyword>
<dbReference type="STRING" id="1641165.XM38_03630"/>